<sequence length="233" mass="24722">MEQLVRAHTRLAAVPYVPEIRLHLAPAEEQDTVFGLWERTGDLPYWAYAWAGGQALARHVLDHPELVRGRTVLDLASGSGLVAVAAAVAGAAAVVANDIDPHAAAAIALNARANGAAVTVRRGDILATTPREDVVLVGDAFYDAALAERVTPFLLRARPAPDDQAPDRDAAGTGAARETADGRGAAGRTVLVGAPERACSYLPRRLFQPVGVHLVPAVLEDVPYKRTTIWHLM</sequence>
<protein>
    <submittedName>
        <fullName evidence="4">Class I SAM-dependent methyltransferase</fullName>
    </submittedName>
</protein>
<dbReference type="EMBL" id="JBIASD010000016">
    <property type="protein sequence ID" value="MFF3668692.1"/>
    <property type="molecule type" value="Genomic_DNA"/>
</dbReference>
<reference evidence="4 5" key="1">
    <citation type="submission" date="2024-10" db="EMBL/GenBank/DDBJ databases">
        <title>The Natural Products Discovery Center: Release of the First 8490 Sequenced Strains for Exploring Actinobacteria Biosynthetic Diversity.</title>
        <authorList>
            <person name="Kalkreuter E."/>
            <person name="Kautsar S.A."/>
            <person name="Yang D."/>
            <person name="Bader C.D."/>
            <person name="Teijaro C.N."/>
            <person name="Fluegel L."/>
            <person name="Davis C.M."/>
            <person name="Simpson J.R."/>
            <person name="Lauterbach L."/>
            <person name="Steele A.D."/>
            <person name="Gui C."/>
            <person name="Meng S."/>
            <person name="Li G."/>
            <person name="Viehrig K."/>
            <person name="Ye F."/>
            <person name="Su P."/>
            <person name="Kiefer A.F."/>
            <person name="Nichols A."/>
            <person name="Cepeda A.J."/>
            <person name="Yan W."/>
            <person name="Fan B."/>
            <person name="Jiang Y."/>
            <person name="Adhikari A."/>
            <person name="Zheng C.-J."/>
            <person name="Schuster L."/>
            <person name="Cowan T.M."/>
            <person name="Smanski M.J."/>
            <person name="Chevrette M.G."/>
            <person name="De Carvalho L.P.S."/>
            <person name="Shen B."/>
        </authorList>
    </citation>
    <scope>NUCLEOTIDE SEQUENCE [LARGE SCALE GENOMIC DNA]</scope>
    <source>
        <strain evidence="4 5">NPDC002173</strain>
    </source>
</reference>
<evidence type="ECO:0000256" key="3">
    <source>
        <dbReference type="SAM" id="MobiDB-lite"/>
    </source>
</evidence>
<gene>
    <name evidence="4" type="ORF">ACFYXI_24205</name>
</gene>
<proteinExistence type="predicted"/>
<dbReference type="GO" id="GO:0008168">
    <property type="term" value="F:methyltransferase activity"/>
    <property type="evidence" value="ECO:0007669"/>
    <property type="project" value="UniProtKB-KW"/>
</dbReference>
<dbReference type="RefSeq" id="WP_387414345.1">
    <property type="nucleotide sequence ID" value="NZ_JBIASD010000016.1"/>
</dbReference>
<feature type="region of interest" description="Disordered" evidence="3">
    <location>
        <begin position="157"/>
        <end position="182"/>
    </location>
</feature>
<evidence type="ECO:0000256" key="1">
    <source>
        <dbReference type="ARBA" id="ARBA00022603"/>
    </source>
</evidence>
<keyword evidence="1 4" id="KW-0489">Methyltransferase</keyword>
<evidence type="ECO:0000313" key="5">
    <source>
        <dbReference type="Proteomes" id="UP001602013"/>
    </source>
</evidence>
<feature type="compositionally biased region" description="Basic and acidic residues" evidence="3">
    <location>
        <begin position="159"/>
        <end position="170"/>
    </location>
</feature>
<dbReference type="Pfam" id="PF06325">
    <property type="entry name" value="PrmA"/>
    <property type="match status" value="1"/>
</dbReference>
<dbReference type="Proteomes" id="UP001602013">
    <property type="component" value="Unassembled WGS sequence"/>
</dbReference>
<keyword evidence="2" id="KW-0808">Transferase</keyword>
<dbReference type="GO" id="GO:0032259">
    <property type="term" value="P:methylation"/>
    <property type="evidence" value="ECO:0007669"/>
    <property type="project" value="UniProtKB-KW"/>
</dbReference>
<evidence type="ECO:0000256" key="2">
    <source>
        <dbReference type="ARBA" id="ARBA00022679"/>
    </source>
</evidence>
<comment type="caution">
    <text evidence="4">The sequence shown here is derived from an EMBL/GenBank/DDBJ whole genome shotgun (WGS) entry which is preliminary data.</text>
</comment>
<dbReference type="Gene3D" id="3.40.50.150">
    <property type="entry name" value="Vaccinia Virus protein VP39"/>
    <property type="match status" value="1"/>
</dbReference>
<keyword evidence="5" id="KW-1185">Reference proteome</keyword>
<dbReference type="SUPFAM" id="SSF53335">
    <property type="entry name" value="S-adenosyl-L-methionine-dependent methyltransferases"/>
    <property type="match status" value="1"/>
</dbReference>
<dbReference type="PANTHER" id="PTHR43648:SF1">
    <property type="entry name" value="ELECTRON TRANSFER FLAVOPROTEIN BETA SUBUNIT LYSINE METHYLTRANSFERASE"/>
    <property type="match status" value="1"/>
</dbReference>
<accession>A0ABW6SUL4</accession>
<dbReference type="InterPro" id="IPR050078">
    <property type="entry name" value="Ribosomal_L11_MeTrfase_PrmA"/>
</dbReference>
<organism evidence="4 5">
    <name type="scientific">Microtetraspora malaysiensis</name>
    <dbReference type="NCBI Taxonomy" id="161358"/>
    <lineage>
        <taxon>Bacteria</taxon>
        <taxon>Bacillati</taxon>
        <taxon>Actinomycetota</taxon>
        <taxon>Actinomycetes</taxon>
        <taxon>Streptosporangiales</taxon>
        <taxon>Streptosporangiaceae</taxon>
        <taxon>Microtetraspora</taxon>
    </lineage>
</organism>
<dbReference type="InterPro" id="IPR029063">
    <property type="entry name" value="SAM-dependent_MTases_sf"/>
</dbReference>
<dbReference type="PANTHER" id="PTHR43648">
    <property type="entry name" value="ELECTRON TRANSFER FLAVOPROTEIN BETA SUBUNIT LYSINE METHYLTRANSFERASE"/>
    <property type="match status" value="1"/>
</dbReference>
<evidence type="ECO:0000313" key="4">
    <source>
        <dbReference type="EMBL" id="MFF3668692.1"/>
    </source>
</evidence>
<name>A0ABW6SUL4_9ACTN</name>